<protein>
    <submittedName>
        <fullName evidence="1">DUF3267 domain-containing protein</fullName>
    </submittedName>
</protein>
<gene>
    <name evidence="1" type="ORF">GZ130_12510</name>
</gene>
<evidence type="ECO:0000313" key="1">
    <source>
        <dbReference type="EMBL" id="NDP57396.1"/>
    </source>
</evidence>
<reference evidence="1 2" key="1">
    <citation type="submission" date="2020-01" db="EMBL/GenBank/DDBJ databases">
        <title>Analysis of Virulence and Antimicrobial Resistance Gene Carriage in Staphylococcus aureus Infections in Equids Using Whole Genome Sequencing.</title>
        <authorList>
            <person name="Little S.V."/>
            <person name="Hillhouse A.E."/>
            <person name="Cohen N.D."/>
            <person name="Lawhon S.D."/>
            <person name="Bryan L.K."/>
        </authorList>
    </citation>
    <scope>NUCLEOTIDE SEQUENCE [LARGE SCALE GENOMIC DNA]</scope>
    <source>
        <strain evidence="1 2">61-017</strain>
    </source>
</reference>
<sequence>IEEHSTGINILKKIKNPYHL</sequence>
<dbReference type="AlphaFoldDB" id="A0ABD6JHX6"/>
<accession>A0ABD6JHX6</accession>
<dbReference type="Proteomes" id="UP000466646">
    <property type="component" value="Unassembled WGS sequence"/>
</dbReference>
<organism evidence="1 2">
    <name type="scientific">Staphylococcus aureus</name>
    <dbReference type="NCBI Taxonomy" id="1280"/>
    <lineage>
        <taxon>Bacteria</taxon>
        <taxon>Bacillati</taxon>
        <taxon>Bacillota</taxon>
        <taxon>Bacilli</taxon>
        <taxon>Bacillales</taxon>
        <taxon>Staphylococcaceae</taxon>
        <taxon>Staphylococcus</taxon>
    </lineage>
</organism>
<evidence type="ECO:0000313" key="2">
    <source>
        <dbReference type="Proteomes" id="UP000466646"/>
    </source>
</evidence>
<feature type="non-terminal residue" evidence="1">
    <location>
        <position position="1"/>
    </location>
</feature>
<name>A0ABD6JHX6_STAAU</name>
<proteinExistence type="predicted"/>
<comment type="caution">
    <text evidence="1">The sequence shown here is derived from an EMBL/GenBank/DDBJ whole genome shotgun (WGS) entry which is preliminary data.</text>
</comment>
<dbReference type="EMBL" id="JAAFLG010000036">
    <property type="protein sequence ID" value="NDP57396.1"/>
    <property type="molecule type" value="Genomic_DNA"/>
</dbReference>